<reference evidence="5 6" key="1">
    <citation type="submission" date="2020-08" db="EMBL/GenBank/DDBJ databases">
        <title>Genome sequence of Rhodobacteraceae bacterium Lw-13e.</title>
        <authorList>
            <person name="Poehlein A."/>
            <person name="Wolter L."/>
            <person name="Daniel R."/>
            <person name="Brinkhoff T."/>
        </authorList>
    </citation>
    <scope>NUCLEOTIDE SEQUENCE [LARGE SCALE GENOMIC DNA]</scope>
    <source>
        <strain evidence="5 6">Lw-13e</strain>
        <plasmid evidence="5 6">p202</plasmid>
    </source>
</reference>
<dbReference type="OrthoDB" id="9809265at2"/>
<dbReference type="PANTHER" id="PTHR30055">
    <property type="entry name" value="HTH-TYPE TRANSCRIPTIONAL REGULATOR RUTR"/>
    <property type="match status" value="1"/>
</dbReference>
<dbReference type="Pfam" id="PF13977">
    <property type="entry name" value="TetR_C_6"/>
    <property type="match status" value="1"/>
</dbReference>
<dbReference type="SUPFAM" id="SSF48498">
    <property type="entry name" value="Tetracyclin repressor-like, C-terminal domain"/>
    <property type="match status" value="1"/>
</dbReference>
<dbReference type="RefSeq" id="WP_119840469.1">
    <property type="nucleotide sequence ID" value="NZ_CP060437.1"/>
</dbReference>
<geneLocation type="plasmid" evidence="5 6">
    <name>p202</name>
</geneLocation>
<dbReference type="PANTHER" id="PTHR30055:SF228">
    <property type="entry name" value="TRANSCRIPTIONAL REGULATOR-RELATED"/>
    <property type="match status" value="1"/>
</dbReference>
<evidence type="ECO:0000256" key="2">
    <source>
        <dbReference type="ARBA" id="ARBA00023015"/>
    </source>
</evidence>
<keyword evidence="1" id="KW-0678">Repressor</keyword>
<evidence type="ECO:0000256" key="3">
    <source>
        <dbReference type="ARBA" id="ARBA00023125"/>
    </source>
</evidence>
<protein>
    <submittedName>
        <fullName evidence="5">HTH-type transcriptional regulator BetI</fullName>
    </submittedName>
</protein>
<dbReference type="InterPro" id="IPR050109">
    <property type="entry name" value="HTH-type_TetR-like_transc_reg"/>
</dbReference>
<evidence type="ECO:0000256" key="4">
    <source>
        <dbReference type="ARBA" id="ARBA00023163"/>
    </source>
</evidence>
<keyword evidence="5" id="KW-0614">Plasmid</keyword>
<dbReference type="KEGG" id="palw:PSAL_036200"/>
<dbReference type="InterPro" id="IPR023772">
    <property type="entry name" value="DNA-bd_HTH_TetR-type_CS"/>
</dbReference>
<accession>A0A418SD18</accession>
<evidence type="ECO:0000313" key="5">
    <source>
        <dbReference type="EMBL" id="QPM92356.1"/>
    </source>
</evidence>
<dbReference type="AlphaFoldDB" id="A0A418SD18"/>
<dbReference type="PROSITE" id="PS50977">
    <property type="entry name" value="HTH_TETR_2"/>
    <property type="match status" value="1"/>
</dbReference>
<dbReference type="SUPFAM" id="SSF46689">
    <property type="entry name" value="Homeodomain-like"/>
    <property type="match status" value="1"/>
</dbReference>
<dbReference type="InterPro" id="IPR036271">
    <property type="entry name" value="Tet_transcr_reg_TetR-rel_C_sf"/>
</dbReference>
<dbReference type="Gene3D" id="1.10.357.10">
    <property type="entry name" value="Tetracycline Repressor, domain 2"/>
    <property type="match status" value="1"/>
</dbReference>
<organism evidence="5 6">
    <name type="scientific">Pseudooceanicola algae</name>
    <dbReference type="NCBI Taxonomy" id="1537215"/>
    <lineage>
        <taxon>Bacteria</taxon>
        <taxon>Pseudomonadati</taxon>
        <taxon>Pseudomonadota</taxon>
        <taxon>Alphaproteobacteria</taxon>
        <taxon>Rhodobacterales</taxon>
        <taxon>Paracoccaceae</taxon>
        <taxon>Pseudooceanicola</taxon>
    </lineage>
</organism>
<dbReference type="Proteomes" id="UP000283786">
    <property type="component" value="Plasmid p202"/>
</dbReference>
<dbReference type="Pfam" id="PF00440">
    <property type="entry name" value="TetR_N"/>
    <property type="match status" value="1"/>
</dbReference>
<keyword evidence="2" id="KW-0805">Transcription regulation</keyword>
<dbReference type="EMBL" id="CP060437">
    <property type="protein sequence ID" value="QPM92356.1"/>
    <property type="molecule type" value="Genomic_DNA"/>
</dbReference>
<name>A0A418SD18_9RHOB</name>
<dbReference type="PRINTS" id="PR00455">
    <property type="entry name" value="HTHTETR"/>
</dbReference>
<keyword evidence="3" id="KW-0238">DNA-binding</keyword>
<dbReference type="InterPro" id="IPR039538">
    <property type="entry name" value="BetI_C"/>
</dbReference>
<proteinExistence type="predicted"/>
<keyword evidence="6" id="KW-1185">Reference proteome</keyword>
<dbReference type="InterPro" id="IPR009057">
    <property type="entry name" value="Homeodomain-like_sf"/>
</dbReference>
<evidence type="ECO:0000313" key="6">
    <source>
        <dbReference type="Proteomes" id="UP000283786"/>
    </source>
</evidence>
<dbReference type="GO" id="GO:0000976">
    <property type="term" value="F:transcription cis-regulatory region binding"/>
    <property type="evidence" value="ECO:0007669"/>
    <property type="project" value="TreeGrafter"/>
</dbReference>
<dbReference type="InterPro" id="IPR001647">
    <property type="entry name" value="HTH_TetR"/>
</dbReference>
<keyword evidence="4" id="KW-0804">Transcription</keyword>
<evidence type="ECO:0000256" key="1">
    <source>
        <dbReference type="ARBA" id="ARBA00022491"/>
    </source>
</evidence>
<dbReference type="GO" id="GO:0003700">
    <property type="term" value="F:DNA-binding transcription factor activity"/>
    <property type="evidence" value="ECO:0007669"/>
    <property type="project" value="TreeGrafter"/>
</dbReference>
<dbReference type="PROSITE" id="PS01081">
    <property type="entry name" value="HTH_TETR_1"/>
    <property type="match status" value="1"/>
</dbReference>
<sequence length="221" mass="23650">MMQDTPPGKPRRSFVRESPEQRRAELIEAALELIGEGGYRAATVRSIAARANVSLGLIRHHFSTKEDLINAAYEAHMSEMTELSLALADRSDLAPKARMASVIRASLSPPVMSERNVTLWATFIAQIANEPAIKATHDRTYLEFRDRLEDLISQTLAAEDRPATPLGIRHLALACNALMDGLWLEGGACPGAVEGADLAAVGLEKIGLILGVDLSAGGGAA</sequence>
<gene>
    <name evidence="5" type="primary">betI_5</name>
    <name evidence="5" type="ORF">PSAL_036200</name>
</gene>